<dbReference type="PANTHER" id="PTHR44591:SF3">
    <property type="entry name" value="RESPONSE REGULATORY DOMAIN-CONTAINING PROTEIN"/>
    <property type="match status" value="1"/>
</dbReference>
<dbReference type="Gene3D" id="3.40.50.2300">
    <property type="match status" value="1"/>
</dbReference>
<protein>
    <submittedName>
        <fullName evidence="4">Response regulator transcription factor</fullName>
    </submittedName>
</protein>
<dbReference type="Pfam" id="PF00072">
    <property type="entry name" value="Response_reg"/>
    <property type="match status" value="1"/>
</dbReference>
<reference evidence="5" key="1">
    <citation type="journal article" date="2019" name="Int. J. Syst. Evol. Microbiol.">
        <title>The Global Catalogue of Microorganisms (GCM) 10K type strain sequencing project: providing services to taxonomists for standard genome sequencing and annotation.</title>
        <authorList>
            <consortium name="The Broad Institute Genomics Platform"/>
            <consortium name="The Broad Institute Genome Sequencing Center for Infectious Disease"/>
            <person name="Wu L."/>
            <person name="Ma J."/>
        </authorList>
    </citation>
    <scope>NUCLEOTIDE SEQUENCE [LARGE SCALE GENOMIC DNA]</scope>
    <source>
        <strain evidence="5">CCM 8691</strain>
    </source>
</reference>
<keyword evidence="5" id="KW-1185">Reference proteome</keyword>
<evidence type="ECO:0000256" key="2">
    <source>
        <dbReference type="PROSITE-ProRule" id="PRU00169"/>
    </source>
</evidence>
<dbReference type="Proteomes" id="UP001595789">
    <property type="component" value="Unassembled WGS sequence"/>
</dbReference>
<dbReference type="PROSITE" id="PS50110">
    <property type="entry name" value="RESPONSE_REGULATORY"/>
    <property type="match status" value="1"/>
</dbReference>
<dbReference type="SUPFAM" id="SSF52172">
    <property type="entry name" value="CheY-like"/>
    <property type="match status" value="1"/>
</dbReference>
<dbReference type="InterPro" id="IPR050595">
    <property type="entry name" value="Bact_response_regulator"/>
</dbReference>
<accession>A0ABV8P686</accession>
<dbReference type="InterPro" id="IPR011006">
    <property type="entry name" value="CheY-like_superfamily"/>
</dbReference>
<evidence type="ECO:0000256" key="1">
    <source>
        <dbReference type="ARBA" id="ARBA00022553"/>
    </source>
</evidence>
<evidence type="ECO:0000313" key="4">
    <source>
        <dbReference type="EMBL" id="MFC4209729.1"/>
    </source>
</evidence>
<dbReference type="SMART" id="SM00448">
    <property type="entry name" value="REC"/>
    <property type="match status" value="1"/>
</dbReference>
<comment type="caution">
    <text evidence="4">The sequence shown here is derived from an EMBL/GenBank/DDBJ whole genome shotgun (WGS) entry which is preliminary data.</text>
</comment>
<evidence type="ECO:0000259" key="3">
    <source>
        <dbReference type="PROSITE" id="PS50110"/>
    </source>
</evidence>
<name>A0ABV8P686_9SPHI</name>
<gene>
    <name evidence="4" type="ORF">ACFOWA_00965</name>
</gene>
<dbReference type="PANTHER" id="PTHR44591">
    <property type="entry name" value="STRESS RESPONSE REGULATOR PROTEIN 1"/>
    <property type="match status" value="1"/>
</dbReference>
<feature type="modified residue" description="4-aspartylphosphate" evidence="2">
    <location>
        <position position="52"/>
    </location>
</feature>
<sequence length="125" mass="14283">MNRILVVDDDLPTLEVIKLLFEMEGFNVMGLDNCSKLGYSIQTFIPNLILMDVIMGGIDGRDICKELKSSVHNDIPIVLMSVVNGFYKDEKKPLYSDDYIEKPFELDIMLSKIKILIKHNSYPVI</sequence>
<feature type="domain" description="Response regulatory" evidence="3">
    <location>
        <begin position="3"/>
        <end position="117"/>
    </location>
</feature>
<proteinExistence type="predicted"/>
<keyword evidence="1 2" id="KW-0597">Phosphoprotein</keyword>
<organism evidence="4 5">
    <name type="scientific">Pedobacter lithocola</name>
    <dbReference type="NCBI Taxonomy" id="1908239"/>
    <lineage>
        <taxon>Bacteria</taxon>
        <taxon>Pseudomonadati</taxon>
        <taxon>Bacteroidota</taxon>
        <taxon>Sphingobacteriia</taxon>
        <taxon>Sphingobacteriales</taxon>
        <taxon>Sphingobacteriaceae</taxon>
        <taxon>Pedobacter</taxon>
    </lineage>
</organism>
<dbReference type="EMBL" id="JBHSBW010000003">
    <property type="protein sequence ID" value="MFC4209729.1"/>
    <property type="molecule type" value="Genomic_DNA"/>
</dbReference>
<evidence type="ECO:0000313" key="5">
    <source>
        <dbReference type="Proteomes" id="UP001595789"/>
    </source>
</evidence>
<dbReference type="InterPro" id="IPR001789">
    <property type="entry name" value="Sig_transdc_resp-reg_receiver"/>
</dbReference>
<dbReference type="RefSeq" id="WP_378980930.1">
    <property type="nucleotide sequence ID" value="NZ_JBHSBW010000003.1"/>
</dbReference>